<keyword evidence="3" id="KW-1185">Reference proteome</keyword>
<reference evidence="2" key="1">
    <citation type="submission" date="2024-03" db="EMBL/GenBank/DDBJ databases">
        <title>WGS assembly of Saponaria officinalis var. Norfolk2.</title>
        <authorList>
            <person name="Jenkins J."/>
            <person name="Shu S."/>
            <person name="Grimwood J."/>
            <person name="Barry K."/>
            <person name="Goodstein D."/>
            <person name="Schmutz J."/>
            <person name="Leebens-Mack J."/>
            <person name="Osbourn A."/>
        </authorList>
    </citation>
    <scope>NUCLEOTIDE SEQUENCE [LARGE SCALE GENOMIC DNA]</scope>
    <source>
        <strain evidence="2">JIC</strain>
    </source>
</reference>
<feature type="region of interest" description="Disordered" evidence="1">
    <location>
        <begin position="409"/>
        <end position="531"/>
    </location>
</feature>
<feature type="compositionally biased region" description="Basic and acidic residues" evidence="1">
    <location>
        <begin position="274"/>
        <end position="284"/>
    </location>
</feature>
<feature type="compositionally biased region" description="Polar residues" evidence="1">
    <location>
        <begin position="333"/>
        <end position="344"/>
    </location>
</feature>
<feature type="region of interest" description="Disordered" evidence="1">
    <location>
        <begin position="1"/>
        <end position="142"/>
    </location>
</feature>
<evidence type="ECO:0000313" key="2">
    <source>
        <dbReference type="EMBL" id="KAK9675481.1"/>
    </source>
</evidence>
<name>A0AAW1HGR5_SAPOF</name>
<feature type="compositionally biased region" description="Polar residues" evidence="1">
    <location>
        <begin position="285"/>
        <end position="308"/>
    </location>
</feature>
<feature type="compositionally biased region" description="Basic and acidic residues" evidence="1">
    <location>
        <begin position="467"/>
        <end position="479"/>
    </location>
</feature>
<evidence type="ECO:0000256" key="1">
    <source>
        <dbReference type="SAM" id="MobiDB-lite"/>
    </source>
</evidence>
<feature type="compositionally biased region" description="Basic and acidic residues" evidence="1">
    <location>
        <begin position="55"/>
        <end position="73"/>
    </location>
</feature>
<feature type="region of interest" description="Disordered" evidence="1">
    <location>
        <begin position="203"/>
        <end position="390"/>
    </location>
</feature>
<comment type="caution">
    <text evidence="2">The sequence shown here is derived from an EMBL/GenBank/DDBJ whole genome shotgun (WGS) entry which is preliminary data.</text>
</comment>
<evidence type="ECO:0000313" key="3">
    <source>
        <dbReference type="Proteomes" id="UP001443914"/>
    </source>
</evidence>
<feature type="compositionally biased region" description="Basic and acidic residues" evidence="1">
    <location>
        <begin position="83"/>
        <end position="102"/>
    </location>
</feature>
<dbReference type="EMBL" id="JBDFQZ010000011">
    <property type="protein sequence ID" value="KAK9675481.1"/>
    <property type="molecule type" value="Genomic_DNA"/>
</dbReference>
<dbReference type="Proteomes" id="UP001443914">
    <property type="component" value="Unassembled WGS sequence"/>
</dbReference>
<proteinExistence type="predicted"/>
<feature type="compositionally biased region" description="Low complexity" evidence="1">
    <location>
        <begin position="358"/>
        <end position="369"/>
    </location>
</feature>
<gene>
    <name evidence="2" type="ORF">RND81_11G009900</name>
</gene>
<feature type="compositionally biased region" description="Polar residues" evidence="1">
    <location>
        <begin position="436"/>
        <end position="453"/>
    </location>
</feature>
<accession>A0AAW1HGR5</accession>
<feature type="compositionally biased region" description="Basic and acidic residues" evidence="1">
    <location>
        <begin position="319"/>
        <end position="331"/>
    </location>
</feature>
<dbReference type="AlphaFoldDB" id="A0AAW1HGR5"/>
<sequence>MTSEKGHQLQSEVPEAKKTSVTVVESFPPPQDNNPEVNKEIQNDKPKKKQNKKHSSSEKKTKQFDIEIQKTADDVMQYSNVNEAEKLEEVSTHQKSRNDSTEVSKLGSRLASKSKGKKLDISSSVDTSSNSHSLTTSKKSRESAKIIAQVLSELQNDVQESELSRPIDVHLSQLHQTSQHEDCLETLDTESVKQMVQPKTTFSANVLPEAEQPDVLLTKSNRAAKHSKGTPLTEGHDNDPVEILSQEVSSGSKTTKPEKLTASKRKVKNLDLPTAKDAESKEENSTASNKKSTCGNNSLDGSQLQKSITKSKRVLRFHSSTDHSKSSKDVETQVPTGNQNNTVGKTDATYPNMDGNRSSETSSLISGSSVKRTRMGKSTVEVRKKKKHENVYKTPANKVVEVPVNAVPQKKYVPPTTGGLFGDLSSDSSDGEVIRSGSSSSTRTPDDVSSSDYSEGESKGDVVTSQHDSKGGGSARDKTNTTSSALMEMNLESVLRSSRRYKKAKLVASQSQMEDGESEPPEFVPDSLAYE</sequence>
<feature type="compositionally biased region" description="Low complexity" evidence="1">
    <location>
        <begin position="122"/>
        <end position="133"/>
    </location>
</feature>
<protein>
    <submittedName>
        <fullName evidence="2">Uncharacterized protein</fullName>
    </submittedName>
</protein>
<organism evidence="2 3">
    <name type="scientific">Saponaria officinalis</name>
    <name type="common">Common soapwort</name>
    <name type="synonym">Lychnis saponaria</name>
    <dbReference type="NCBI Taxonomy" id="3572"/>
    <lineage>
        <taxon>Eukaryota</taxon>
        <taxon>Viridiplantae</taxon>
        <taxon>Streptophyta</taxon>
        <taxon>Embryophyta</taxon>
        <taxon>Tracheophyta</taxon>
        <taxon>Spermatophyta</taxon>
        <taxon>Magnoliopsida</taxon>
        <taxon>eudicotyledons</taxon>
        <taxon>Gunneridae</taxon>
        <taxon>Pentapetalae</taxon>
        <taxon>Caryophyllales</taxon>
        <taxon>Caryophyllaceae</taxon>
        <taxon>Caryophylleae</taxon>
        <taxon>Saponaria</taxon>
    </lineage>
</organism>